<organism evidence="10 11">
    <name type="scientific">Formosimonas limnophila</name>
    <dbReference type="NCBI Taxonomy" id="1384487"/>
    <lineage>
        <taxon>Bacteria</taxon>
        <taxon>Pseudomonadati</taxon>
        <taxon>Pseudomonadota</taxon>
        <taxon>Betaproteobacteria</taxon>
        <taxon>Burkholderiales</taxon>
        <taxon>Burkholderiaceae</taxon>
        <taxon>Formosimonas</taxon>
    </lineage>
</organism>
<feature type="binding site" evidence="6 7">
    <location>
        <position position="19"/>
    </location>
    <ligand>
        <name>Zn(2+)</name>
        <dbReference type="ChEBI" id="CHEBI:29105"/>
    </ligand>
</feature>
<dbReference type="SMART" id="SM00382">
    <property type="entry name" value="AAA"/>
    <property type="match status" value="1"/>
</dbReference>
<dbReference type="GO" id="GO:0005524">
    <property type="term" value="F:ATP binding"/>
    <property type="evidence" value="ECO:0007669"/>
    <property type="project" value="UniProtKB-UniRule"/>
</dbReference>
<evidence type="ECO:0000256" key="7">
    <source>
        <dbReference type="PROSITE-ProRule" id="PRU01250"/>
    </source>
</evidence>
<dbReference type="SMART" id="SM00994">
    <property type="entry name" value="zf-C4_ClpX"/>
    <property type="match status" value="1"/>
</dbReference>
<dbReference type="SUPFAM" id="SSF52540">
    <property type="entry name" value="P-loop containing nucleoside triphosphate hydrolases"/>
    <property type="match status" value="1"/>
</dbReference>
<evidence type="ECO:0000313" key="10">
    <source>
        <dbReference type="EMBL" id="GHA77551.1"/>
    </source>
</evidence>
<dbReference type="Gene3D" id="6.20.220.10">
    <property type="entry name" value="ClpX chaperone, C4-type zinc finger domain"/>
    <property type="match status" value="1"/>
</dbReference>
<name>A0A8J3CIV6_9BURK</name>
<keyword evidence="11" id="KW-1185">Reference proteome</keyword>
<keyword evidence="10" id="KW-0378">Hydrolase</keyword>
<feature type="binding site" evidence="6 7">
    <location>
        <position position="38"/>
    </location>
    <ligand>
        <name>Zn(2+)</name>
        <dbReference type="ChEBI" id="CHEBI:29105"/>
    </ligand>
</feature>
<comment type="function">
    <text evidence="6">ATP-dependent specificity component of the Clp protease. It directs the protease to specific substrates. Can perform chaperone functions in the absence of ClpP.</text>
</comment>
<gene>
    <name evidence="6 10" type="primary">clpX</name>
    <name evidence="10" type="ORF">GCM10009007_18070</name>
</gene>
<evidence type="ECO:0000259" key="9">
    <source>
        <dbReference type="PROSITE" id="PS51902"/>
    </source>
</evidence>
<dbReference type="NCBIfam" id="TIGR00382">
    <property type="entry name" value="clpX"/>
    <property type="match status" value="1"/>
</dbReference>
<dbReference type="InterPro" id="IPR003593">
    <property type="entry name" value="AAA+_ATPase"/>
</dbReference>
<feature type="domain" description="ClpX-type ZB" evidence="9">
    <location>
        <begin position="4"/>
        <end position="57"/>
    </location>
</feature>
<dbReference type="Gene3D" id="1.10.8.60">
    <property type="match status" value="1"/>
</dbReference>
<dbReference type="InterPro" id="IPR038366">
    <property type="entry name" value="Znf_CppX_C4_sf"/>
</dbReference>
<evidence type="ECO:0000256" key="3">
    <source>
        <dbReference type="ARBA" id="ARBA00022833"/>
    </source>
</evidence>
<evidence type="ECO:0000256" key="4">
    <source>
        <dbReference type="ARBA" id="ARBA00022840"/>
    </source>
</evidence>
<dbReference type="InterPro" id="IPR019489">
    <property type="entry name" value="Clp_ATPase_C"/>
</dbReference>
<feature type="binding site" evidence="6">
    <location>
        <begin position="124"/>
        <end position="131"/>
    </location>
    <ligand>
        <name>ATP</name>
        <dbReference type="ChEBI" id="CHEBI:30616"/>
    </ligand>
</feature>
<keyword evidence="1 6" id="KW-0479">Metal-binding</keyword>
<dbReference type="InterPro" id="IPR046425">
    <property type="entry name" value="ClpX_bact"/>
</dbReference>
<dbReference type="GO" id="GO:0051082">
    <property type="term" value="F:unfolded protein binding"/>
    <property type="evidence" value="ECO:0007669"/>
    <property type="project" value="UniProtKB-UniRule"/>
</dbReference>
<dbReference type="EMBL" id="BMZG01000010">
    <property type="protein sequence ID" value="GHA77551.1"/>
    <property type="molecule type" value="Genomic_DNA"/>
</dbReference>
<dbReference type="SMART" id="SM01086">
    <property type="entry name" value="ClpB_D2-small"/>
    <property type="match status" value="1"/>
</dbReference>
<dbReference type="InterPro" id="IPR059188">
    <property type="entry name" value="Znf_CLPX-like"/>
</dbReference>
<dbReference type="AlphaFoldDB" id="A0A8J3CIV6"/>
<dbReference type="InterPro" id="IPR003959">
    <property type="entry name" value="ATPase_AAA_core"/>
</dbReference>
<dbReference type="Pfam" id="PF07724">
    <property type="entry name" value="AAA_2"/>
    <property type="match status" value="1"/>
</dbReference>
<dbReference type="InterPro" id="IPR050052">
    <property type="entry name" value="ATP-dep_Clp_protease_ClpX"/>
</dbReference>
<keyword evidence="2 6" id="KW-0547">Nucleotide-binding</keyword>
<keyword evidence="10" id="KW-0645">Protease</keyword>
<comment type="caution">
    <text evidence="10">The sequence shown here is derived from an EMBL/GenBank/DDBJ whole genome shotgun (WGS) entry which is preliminary data.</text>
</comment>
<dbReference type="SUPFAM" id="SSF57716">
    <property type="entry name" value="Glucocorticoid receptor-like (DNA-binding domain)"/>
    <property type="match status" value="1"/>
</dbReference>
<dbReference type="GO" id="GO:0008270">
    <property type="term" value="F:zinc ion binding"/>
    <property type="evidence" value="ECO:0007669"/>
    <property type="project" value="UniProtKB-UniRule"/>
</dbReference>
<dbReference type="PANTHER" id="PTHR48102">
    <property type="entry name" value="ATP-DEPENDENT CLP PROTEASE ATP-BINDING SUBUNIT CLPX-LIKE, MITOCHONDRIAL-RELATED"/>
    <property type="match status" value="1"/>
</dbReference>
<dbReference type="Gene3D" id="3.40.50.300">
    <property type="entry name" value="P-loop containing nucleotide triphosphate hydrolases"/>
    <property type="match status" value="1"/>
</dbReference>
<dbReference type="FunFam" id="3.40.50.300:FF:000005">
    <property type="entry name" value="ATP-dependent Clp protease ATP-binding subunit ClpX"/>
    <property type="match status" value="1"/>
</dbReference>
<dbReference type="InterPro" id="IPR004487">
    <property type="entry name" value="Clp_protease_ATP-bd_su_ClpX"/>
</dbReference>
<dbReference type="FunFam" id="1.10.8.60:FF:000002">
    <property type="entry name" value="ATP-dependent Clp protease ATP-binding subunit ClpX"/>
    <property type="match status" value="1"/>
</dbReference>
<dbReference type="GO" id="GO:0008233">
    <property type="term" value="F:peptidase activity"/>
    <property type="evidence" value="ECO:0007669"/>
    <property type="project" value="UniProtKB-KW"/>
</dbReference>
<comment type="similarity">
    <text evidence="6 7">Belongs to the ClpX chaperone family.</text>
</comment>
<feature type="binding site" evidence="6 7">
    <location>
        <position position="41"/>
    </location>
    <ligand>
        <name>Zn(2+)</name>
        <dbReference type="ChEBI" id="CHEBI:29105"/>
    </ligand>
</feature>
<evidence type="ECO:0000256" key="2">
    <source>
        <dbReference type="ARBA" id="ARBA00022741"/>
    </source>
</evidence>
<feature type="binding site" evidence="6 7">
    <location>
        <position position="16"/>
    </location>
    <ligand>
        <name>Zn(2+)</name>
        <dbReference type="ChEBI" id="CHEBI:29105"/>
    </ligand>
</feature>
<dbReference type="GO" id="GO:0016887">
    <property type="term" value="F:ATP hydrolysis activity"/>
    <property type="evidence" value="ECO:0007669"/>
    <property type="project" value="InterPro"/>
</dbReference>
<dbReference type="GO" id="GO:0051603">
    <property type="term" value="P:proteolysis involved in protein catabolic process"/>
    <property type="evidence" value="ECO:0007669"/>
    <property type="project" value="TreeGrafter"/>
</dbReference>
<dbReference type="NCBIfam" id="NF003745">
    <property type="entry name" value="PRK05342.1"/>
    <property type="match status" value="1"/>
</dbReference>
<dbReference type="PANTHER" id="PTHR48102:SF7">
    <property type="entry name" value="ATP-DEPENDENT CLP PROTEASE ATP-BINDING SUBUNIT CLPX-LIKE, MITOCHONDRIAL"/>
    <property type="match status" value="1"/>
</dbReference>
<dbReference type="InterPro" id="IPR027417">
    <property type="entry name" value="P-loop_NTPase"/>
</dbReference>
<dbReference type="CDD" id="cd19497">
    <property type="entry name" value="RecA-like_ClpX"/>
    <property type="match status" value="1"/>
</dbReference>
<reference evidence="10" key="2">
    <citation type="submission" date="2020-09" db="EMBL/GenBank/DDBJ databases">
        <authorList>
            <person name="Sun Q."/>
            <person name="Kim S."/>
        </authorList>
    </citation>
    <scope>NUCLEOTIDE SEQUENCE</scope>
    <source>
        <strain evidence="10">KCTC 32501</strain>
    </source>
</reference>
<dbReference type="PROSITE" id="PS51902">
    <property type="entry name" value="CLPX_ZB"/>
    <property type="match status" value="1"/>
</dbReference>
<feature type="region of interest" description="Disordered" evidence="8">
    <location>
        <begin position="412"/>
        <end position="435"/>
    </location>
</feature>
<evidence type="ECO:0000256" key="5">
    <source>
        <dbReference type="ARBA" id="ARBA00023186"/>
    </source>
</evidence>
<protein>
    <recommendedName>
        <fullName evidence="6">ATP-dependent Clp protease ATP-binding subunit ClpX</fullName>
    </recommendedName>
</protein>
<evidence type="ECO:0000256" key="6">
    <source>
        <dbReference type="HAMAP-Rule" id="MF_00175"/>
    </source>
</evidence>
<reference evidence="10" key="1">
    <citation type="journal article" date="2014" name="Int. J. Syst. Evol. Microbiol.">
        <title>Complete genome sequence of Corynebacterium casei LMG S-19264T (=DSM 44701T), isolated from a smear-ripened cheese.</title>
        <authorList>
            <consortium name="US DOE Joint Genome Institute (JGI-PGF)"/>
            <person name="Walter F."/>
            <person name="Albersmeier A."/>
            <person name="Kalinowski J."/>
            <person name="Ruckert C."/>
        </authorList>
    </citation>
    <scope>NUCLEOTIDE SEQUENCE</scope>
    <source>
        <strain evidence="10">KCTC 32501</strain>
    </source>
</reference>
<dbReference type="GO" id="GO:0046983">
    <property type="term" value="F:protein dimerization activity"/>
    <property type="evidence" value="ECO:0007669"/>
    <property type="project" value="UniProtKB-UniRule"/>
</dbReference>
<keyword evidence="4 6" id="KW-0067">ATP-binding</keyword>
<dbReference type="Proteomes" id="UP000614287">
    <property type="component" value="Unassembled WGS sequence"/>
</dbReference>
<evidence type="ECO:0000313" key="11">
    <source>
        <dbReference type="Proteomes" id="UP000614287"/>
    </source>
</evidence>
<evidence type="ECO:0000256" key="1">
    <source>
        <dbReference type="ARBA" id="ARBA00022723"/>
    </source>
</evidence>
<dbReference type="GO" id="GO:0009376">
    <property type="term" value="C:HslUV protease complex"/>
    <property type="evidence" value="ECO:0007669"/>
    <property type="project" value="TreeGrafter"/>
</dbReference>
<dbReference type="HAMAP" id="MF_00175">
    <property type="entry name" value="ClpX"/>
    <property type="match status" value="1"/>
</dbReference>
<keyword evidence="5 6" id="KW-0143">Chaperone</keyword>
<dbReference type="GO" id="GO:0051301">
    <property type="term" value="P:cell division"/>
    <property type="evidence" value="ECO:0007669"/>
    <property type="project" value="TreeGrafter"/>
</dbReference>
<dbReference type="InterPro" id="IPR010603">
    <property type="entry name" value="Znf_CppX_C4"/>
</dbReference>
<keyword evidence="3 6" id="KW-0862">Zinc</keyword>
<sequence length="435" mass="47778">MTEKTKKPTTSKESSCSFCGKPQHEVNKLIEGLHGYICDECISLCGQILDADTNQDDSTSEQSSALPVPQELLDKLNDYVIGQTDAKRVLAVAVYNHYKRLRHLKNRKKTDVELSKSNILLIGPTGSGKTLLAQTLARLLNVPFVMADATTLTEAGYVGEDVENIVQKLLQNCNYDVEKAQQGIIYIDEIDKISRKTENPSITRDVSGEGVQQALLKLIEGTVASIPPQGGRKHPNQDFIKVDTSNILFICGGAFDGLEKVISKRSEKTSIGFGADVRKLEQKSTGELFSDIQTEDLIKFGLIPELIGRLPVIAKLNNLDEDALINILTQPKNALVKQYTALLDMEDVELTFTDNALRAIAQKALSRKTGARGLRAIVEETLLDTMFQLPSSPAITGVVVHENTVTEKADPEFIKDKAGRKEKKPAPVHVQQIAS</sequence>
<comment type="subunit">
    <text evidence="6">Component of the ClpX-ClpP complex. Forms a hexameric ring that, in the presence of ATP, binds to fourteen ClpP subunits assembled into a disk-like structure with a central cavity, resembling the structure of eukaryotic proteasomes.</text>
</comment>
<accession>A0A8J3CIV6</accession>
<dbReference type="Pfam" id="PF10431">
    <property type="entry name" value="ClpB_D2-small"/>
    <property type="match status" value="1"/>
</dbReference>
<dbReference type="Pfam" id="PF06689">
    <property type="entry name" value="zf-C4_ClpX"/>
    <property type="match status" value="1"/>
</dbReference>
<evidence type="ECO:0000256" key="8">
    <source>
        <dbReference type="SAM" id="MobiDB-lite"/>
    </source>
</evidence>
<dbReference type="RefSeq" id="WP_189493641.1">
    <property type="nucleotide sequence ID" value="NZ_BMZG01000010.1"/>
</dbReference>
<dbReference type="GO" id="GO:0140662">
    <property type="term" value="F:ATP-dependent protein folding chaperone"/>
    <property type="evidence" value="ECO:0007669"/>
    <property type="project" value="InterPro"/>
</dbReference>
<proteinExistence type="inferred from homology"/>